<keyword evidence="3" id="KW-1185">Reference proteome</keyword>
<accession>A0A5A7PFP7</accession>
<dbReference type="GO" id="GO:0016787">
    <property type="term" value="F:hydrolase activity"/>
    <property type="evidence" value="ECO:0007669"/>
    <property type="project" value="UniProtKB-KW"/>
</dbReference>
<reference evidence="3" key="1">
    <citation type="journal article" date="2019" name="Curr. Biol.">
        <title>Genome Sequence of Striga asiatica Provides Insight into the Evolution of Plant Parasitism.</title>
        <authorList>
            <person name="Yoshida S."/>
            <person name="Kim S."/>
            <person name="Wafula E.K."/>
            <person name="Tanskanen J."/>
            <person name="Kim Y.M."/>
            <person name="Honaas L."/>
            <person name="Yang Z."/>
            <person name="Spallek T."/>
            <person name="Conn C.E."/>
            <person name="Ichihashi Y."/>
            <person name="Cheong K."/>
            <person name="Cui S."/>
            <person name="Der J.P."/>
            <person name="Gundlach H."/>
            <person name="Jiao Y."/>
            <person name="Hori C."/>
            <person name="Ishida J.K."/>
            <person name="Kasahara H."/>
            <person name="Kiba T."/>
            <person name="Kim M.S."/>
            <person name="Koo N."/>
            <person name="Laohavisit A."/>
            <person name="Lee Y.H."/>
            <person name="Lumba S."/>
            <person name="McCourt P."/>
            <person name="Mortimer J.C."/>
            <person name="Mutuku J.M."/>
            <person name="Nomura T."/>
            <person name="Sasaki-Sekimoto Y."/>
            <person name="Seto Y."/>
            <person name="Wang Y."/>
            <person name="Wakatake T."/>
            <person name="Sakakibara H."/>
            <person name="Demura T."/>
            <person name="Yamaguchi S."/>
            <person name="Yoneyama K."/>
            <person name="Manabe R.I."/>
            <person name="Nelson D.C."/>
            <person name="Schulman A.H."/>
            <person name="Timko M.P."/>
            <person name="dePamphilis C.W."/>
            <person name="Choi D."/>
            <person name="Shirasu K."/>
        </authorList>
    </citation>
    <scope>NUCLEOTIDE SEQUENCE [LARGE SCALE GENOMIC DNA]</scope>
    <source>
        <strain evidence="3">cv. UVA1</strain>
    </source>
</reference>
<name>A0A5A7PFP7_STRAF</name>
<feature type="region of interest" description="Disordered" evidence="1">
    <location>
        <begin position="1"/>
        <end position="25"/>
    </location>
</feature>
<organism evidence="2 3">
    <name type="scientific">Striga asiatica</name>
    <name type="common">Asiatic witchweed</name>
    <name type="synonym">Buchnera asiatica</name>
    <dbReference type="NCBI Taxonomy" id="4170"/>
    <lineage>
        <taxon>Eukaryota</taxon>
        <taxon>Viridiplantae</taxon>
        <taxon>Streptophyta</taxon>
        <taxon>Embryophyta</taxon>
        <taxon>Tracheophyta</taxon>
        <taxon>Spermatophyta</taxon>
        <taxon>Magnoliopsida</taxon>
        <taxon>eudicotyledons</taxon>
        <taxon>Gunneridae</taxon>
        <taxon>Pentapetalae</taxon>
        <taxon>asterids</taxon>
        <taxon>lamiids</taxon>
        <taxon>Lamiales</taxon>
        <taxon>Orobanchaceae</taxon>
        <taxon>Buchnereae</taxon>
        <taxon>Striga</taxon>
    </lineage>
</organism>
<dbReference type="AlphaFoldDB" id="A0A5A7PFP7"/>
<evidence type="ECO:0000256" key="1">
    <source>
        <dbReference type="SAM" id="MobiDB-lite"/>
    </source>
</evidence>
<gene>
    <name evidence="2" type="ORF">STAS_07375</name>
</gene>
<protein>
    <submittedName>
        <fullName evidence="2">Glycosyl hydrolase BNR repeat-containing protein</fullName>
    </submittedName>
</protein>
<evidence type="ECO:0000313" key="3">
    <source>
        <dbReference type="Proteomes" id="UP000325081"/>
    </source>
</evidence>
<comment type="caution">
    <text evidence="2">The sequence shown here is derived from an EMBL/GenBank/DDBJ whole genome shotgun (WGS) entry which is preliminary data.</text>
</comment>
<keyword evidence="2" id="KW-0378">Hydrolase</keyword>
<dbReference type="EMBL" id="BKCP01004461">
    <property type="protein sequence ID" value="GER31378.1"/>
    <property type="molecule type" value="Genomic_DNA"/>
</dbReference>
<proteinExistence type="predicted"/>
<sequence length="118" mass="13396">MPAKAPPSFVRSKHPRGPRNAGFMDRKKGLEEGYDRVGAVLRSEPSSKAKRQLLSIPCSTAYQVSEELIYYLCRLTTVLNYRWSINNSSSRYQYQGKELSAEKELTLALAPLNSKNRE</sequence>
<evidence type="ECO:0000313" key="2">
    <source>
        <dbReference type="EMBL" id="GER31378.1"/>
    </source>
</evidence>
<dbReference type="Proteomes" id="UP000325081">
    <property type="component" value="Unassembled WGS sequence"/>
</dbReference>